<dbReference type="InterPro" id="IPR050613">
    <property type="entry name" value="Sec_Metabolite_Reg"/>
</dbReference>
<feature type="region of interest" description="Disordered" evidence="3">
    <location>
        <begin position="178"/>
        <end position="226"/>
    </location>
</feature>
<dbReference type="Proteomes" id="UP000279236">
    <property type="component" value="Unassembled WGS sequence"/>
</dbReference>
<dbReference type="PANTHER" id="PTHR31001">
    <property type="entry name" value="UNCHARACTERIZED TRANSCRIPTIONAL REGULATORY PROTEIN"/>
    <property type="match status" value="1"/>
</dbReference>
<feature type="compositionally biased region" description="Low complexity" evidence="3">
    <location>
        <begin position="678"/>
        <end position="688"/>
    </location>
</feature>
<feature type="compositionally biased region" description="Low complexity" evidence="3">
    <location>
        <begin position="53"/>
        <end position="71"/>
    </location>
</feature>
<dbReference type="GO" id="GO:0005634">
    <property type="term" value="C:nucleus"/>
    <property type="evidence" value="ECO:0007669"/>
    <property type="project" value="UniProtKB-SubCell"/>
</dbReference>
<reference evidence="5 6" key="1">
    <citation type="submission" date="2018-11" db="EMBL/GenBank/DDBJ databases">
        <title>Genome sequence of Apiotrichum porosum DSM 27194.</title>
        <authorList>
            <person name="Aliyu H."/>
            <person name="Gorte O."/>
            <person name="Ochsenreither K."/>
        </authorList>
    </citation>
    <scope>NUCLEOTIDE SEQUENCE [LARGE SCALE GENOMIC DNA]</scope>
    <source>
        <strain evidence="5 6">DSM 27194</strain>
    </source>
</reference>
<feature type="domain" description="Xylanolytic transcriptional activator regulatory" evidence="4">
    <location>
        <begin position="369"/>
        <end position="442"/>
    </location>
</feature>
<evidence type="ECO:0000313" key="6">
    <source>
        <dbReference type="Proteomes" id="UP000279236"/>
    </source>
</evidence>
<dbReference type="RefSeq" id="XP_028476684.1">
    <property type="nucleotide sequence ID" value="XM_028622791.1"/>
</dbReference>
<dbReference type="CDD" id="cd12148">
    <property type="entry name" value="fungal_TF_MHR"/>
    <property type="match status" value="1"/>
</dbReference>
<feature type="region of interest" description="Disordered" evidence="3">
    <location>
        <begin position="50"/>
        <end position="80"/>
    </location>
</feature>
<gene>
    <name evidence="5" type="ORF">EHS24_007424</name>
</gene>
<dbReference type="Pfam" id="PF04082">
    <property type="entry name" value="Fungal_trans"/>
    <property type="match status" value="1"/>
</dbReference>
<dbReference type="GeneID" id="39591967"/>
<feature type="compositionally biased region" description="Pro residues" evidence="3">
    <location>
        <begin position="703"/>
        <end position="712"/>
    </location>
</feature>
<evidence type="ECO:0000256" key="3">
    <source>
        <dbReference type="SAM" id="MobiDB-lite"/>
    </source>
</evidence>
<keyword evidence="6" id="KW-1185">Reference proteome</keyword>
<feature type="region of interest" description="Disordered" evidence="3">
    <location>
        <begin position="667"/>
        <end position="717"/>
    </location>
</feature>
<dbReference type="AlphaFoldDB" id="A0A427XUE7"/>
<dbReference type="InterPro" id="IPR007219">
    <property type="entry name" value="XnlR_reg_dom"/>
</dbReference>
<evidence type="ECO:0000313" key="5">
    <source>
        <dbReference type="EMBL" id="RSH82452.1"/>
    </source>
</evidence>
<dbReference type="SMART" id="SM00906">
    <property type="entry name" value="Fungal_trans"/>
    <property type="match status" value="1"/>
</dbReference>
<accession>A0A427XUE7</accession>
<comment type="subcellular location">
    <subcellularLocation>
        <location evidence="1">Nucleus</location>
    </subcellularLocation>
</comment>
<sequence length="892" mass="97708">MSATQAQVRPRVNICPGGVRAAVRSARKPAPLSARERELERLLAENGISVPNTLRTGTPTRRAARASGASPNITASTVPADLPIPDMELEMEMDLANPGPSMGLDMAGGMHSLPEPEPQLPGPQSVTSVSASLPSLGPAPQVHPEAAFLFDEDPHTSGTLMITADGRSKYLGPRAGNEWLKDQEIDEPDETPAATRQPSPNTEDKDEGSAALDRASHSFPFGSSRRSRGVSIANLRKRLPIESQGRALVDSYFRYFAWSYPIVPKDKLRALIDKVYAPETGKGHGISPDTALLFVHQLALVFTVMAMGALHHLELQPDDPMAEEFLAAARACLTKGNFLIINTVPALQCLHLMAHVHLETEHGRNGDTAWPLWGLAMRMIQAMGIHRDGVRWNLPEEDIEERRIVFWNMQAADTFQANCFSRPNSIQGRYCDVQFPYDARLAESNGEERGYHTIKYQIAQLSADTPTMDAVMALHTRIIDFEKAIPYRLRCRAAYLALPSMFSSADEAIQNSPEVDRWDLELTLHQYNIPFLISEQLINLHRPYFVRALKSRPADPVRSPWGQSFLVVIERSNIMISIAAGLHTLHPNVCARHWFLWFHSFNCAVTMGTVILADPYSELAPFCLAQMDLVISVYSTLVLNRSSPRMSQNLRWLMRLRQRCVDQLERLAEGGGGGAGPGPVDASSSGASKEVGAGLPGDMGPTGIPPRPPAPTPSEHEDELLGWRTRLIERTSKGVRRATTISRRGIGSETGGALGNMFSPAASTSGLTNLTTPSPNTRLDQHIATALDQLLAGPSTDRPLPAERGNLDELYTSTDQMLHNFWDPTTILGVTGETGGMSQCNFVAERMDAVQTWMLGQYLCDDFEGVGLGRWRGGAGADASIIEQACLEIPPR</sequence>
<comment type="caution">
    <text evidence="5">The sequence shown here is derived from an EMBL/GenBank/DDBJ whole genome shotgun (WGS) entry which is preliminary data.</text>
</comment>
<evidence type="ECO:0000256" key="2">
    <source>
        <dbReference type="ARBA" id="ARBA00023242"/>
    </source>
</evidence>
<organism evidence="5 6">
    <name type="scientific">Apiotrichum porosum</name>
    <dbReference type="NCBI Taxonomy" id="105984"/>
    <lineage>
        <taxon>Eukaryota</taxon>
        <taxon>Fungi</taxon>
        <taxon>Dikarya</taxon>
        <taxon>Basidiomycota</taxon>
        <taxon>Agaricomycotina</taxon>
        <taxon>Tremellomycetes</taxon>
        <taxon>Trichosporonales</taxon>
        <taxon>Trichosporonaceae</taxon>
        <taxon>Apiotrichum</taxon>
    </lineage>
</organism>
<keyword evidence="2" id="KW-0539">Nucleus</keyword>
<protein>
    <recommendedName>
        <fullName evidence="4">Xylanolytic transcriptional activator regulatory domain-containing protein</fullName>
    </recommendedName>
</protein>
<evidence type="ECO:0000256" key="1">
    <source>
        <dbReference type="ARBA" id="ARBA00004123"/>
    </source>
</evidence>
<dbReference type="EMBL" id="RSCE01000005">
    <property type="protein sequence ID" value="RSH82452.1"/>
    <property type="molecule type" value="Genomic_DNA"/>
</dbReference>
<dbReference type="STRING" id="105984.A0A427XUE7"/>
<dbReference type="GO" id="GO:0008270">
    <property type="term" value="F:zinc ion binding"/>
    <property type="evidence" value="ECO:0007669"/>
    <property type="project" value="InterPro"/>
</dbReference>
<name>A0A427XUE7_9TREE</name>
<dbReference type="GO" id="GO:0003677">
    <property type="term" value="F:DNA binding"/>
    <property type="evidence" value="ECO:0007669"/>
    <property type="project" value="InterPro"/>
</dbReference>
<proteinExistence type="predicted"/>
<feature type="region of interest" description="Disordered" evidence="3">
    <location>
        <begin position="111"/>
        <end position="139"/>
    </location>
</feature>
<evidence type="ECO:0000259" key="4">
    <source>
        <dbReference type="SMART" id="SM00906"/>
    </source>
</evidence>
<dbReference type="GO" id="GO:0006351">
    <property type="term" value="P:DNA-templated transcription"/>
    <property type="evidence" value="ECO:0007669"/>
    <property type="project" value="InterPro"/>
</dbReference>
<dbReference type="OrthoDB" id="424974at2759"/>
<dbReference type="PANTHER" id="PTHR31001:SF56">
    <property type="entry name" value="ZN(2)-C6 FUNGAL-TYPE DOMAIN-CONTAINING PROTEIN"/>
    <property type="match status" value="1"/>
</dbReference>